<keyword evidence="4" id="KW-1185">Reference proteome</keyword>
<evidence type="ECO:0000313" key="4">
    <source>
        <dbReference type="Proteomes" id="UP000637002"/>
    </source>
</evidence>
<keyword evidence="1" id="KW-0808">Transferase</keyword>
<dbReference type="Proteomes" id="UP000637002">
    <property type="component" value="Unassembled WGS sequence"/>
</dbReference>
<comment type="caution">
    <text evidence="3">The sequence shown here is derived from an EMBL/GenBank/DDBJ whole genome shotgun (WGS) entry which is preliminary data.</text>
</comment>
<dbReference type="Pfam" id="PF02515">
    <property type="entry name" value="CoA_transf_3"/>
    <property type="match status" value="2"/>
</dbReference>
<feature type="region of interest" description="Disordered" evidence="2">
    <location>
        <begin position="743"/>
        <end position="762"/>
    </location>
</feature>
<dbReference type="Gene3D" id="3.40.50.10540">
    <property type="entry name" value="Crotonobetainyl-coa:carnitine coa-transferase, domain 1"/>
    <property type="match status" value="2"/>
</dbReference>
<dbReference type="SUPFAM" id="SSF89796">
    <property type="entry name" value="CoA-transferase family III (CaiB/BaiF)"/>
    <property type="match status" value="2"/>
</dbReference>
<reference evidence="3" key="2">
    <citation type="submission" date="2020-09" db="EMBL/GenBank/DDBJ databases">
        <authorList>
            <person name="Sun Q."/>
            <person name="Zhou Y."/>
        </authorList>
    </citation>
    <scope>NUCLEOTIDE SEQUENCE</scope>
    <source>
        <strain evidence="3">CGMCC 1.12919</strain>
    </source>
</reference>
<dbReference type="InterPro" id="IPR023606">
    <property type="entry name" value="CoA-Trfase_III_dom_1_sf"/>
</dbReference>
<dbReference type="AlphaFoldDB" id="A0A916UHM1"/>
<organism evidence="3 4">
    <name type="scientific">Chelatococcus reniformis</name>
    <dbReference type="NCBI Taxonomy" id="1494448"/>
    <lineage>
        <taxon>Bacteria</taxon>
        <taxon>Pseudomonadati</taxon>
        <taxon>Pseudomonadota</taxon>
        <taxon>Alphaproteobacteria</taxon>
        <taxon>Hyphomicrobiales</taxon>
        <taxon>Chelatococcaceae</taxon>
        <taxon>Chelatococcus</taxon>
    </lineage>
</organism>
<accession>A0A916UHM1</accession>
<dbReference type="InterPro" id="IPR050483">
    <property type="entry name" value="CoA-transferase_III_domain"/>
</dbReference>
<protein>
    <submittedName>
        <fullName evidence="3">CoA-transferase</fullName>
    </submittedName>
</protein>
<dbReference type="PANTHER" id="PTHR48207">
    <property type="entry name" value="SUCCINATE--HYDROXYMETHYLGLUTARATE COA-TRANSFERASE"/>
    <property type="match status" value="1"/>
</dbReference>
<evidence type="ECO:0000313" key="3">
    <source>
        <dbReference type="EMBL" id="GGC72710.1"/>
    </source>
</evidence>
<evidence type="ECO:0000256" key="1">
    <source>
        <dbReference type="ARBA" id="ARBA00022679"/>
    </source>
</evidence>
<dbReference type="GO" id="GO:0008410">
    <property type="term" value="F:CoA-transferase activity"/>
    <property type="evidence" value="ECO:0007669"/>
    <property type="project" value="TreeGrafter"/>
</dbReference>
<name>A0A916UHM1_9HYPH</name>
<reference evidence="3" key="1">
    <citation type="journal article" date="2014" name="Int. J. Syst. Evol. Microbiol.">
        <title>Complete genome sequence of Corynebacterium casei LMG S-19264T (=DSM 44701T), isolated from a smear-ripened cheese.</title>
        <authorList>
            <consortium name="US DOE Joint Genome Institute (JGI-PGF)"/>
            <person name="Walter F."/>
            <person name="Albersmeier A."/>
            <person name="Kalinowski J."/>
            <person name="Ruckert C."/>
        </authorList>
    </citation>
    <scope>NUCLEOTIDE SEQUENCE</scope>
    <source>
        <strain evidence="3">CGMCC 1.12919</strain>
    </source>
</reference>
<dbReference type="Gene3D" id="3.30.1540.10">
    <property type="entry name" value="formyl-coa transferase, domain 3"/>
    <property type="match status" value="2"/>
</dbReference>
<dbReference type="PANTHER" id="PTHR48207:SF3">
    <property type="entry name" value="SUCCINATE--HYDROXYMETHYLGLUTARATE COA-TRANSFERASE"/>
    <property type="match status" value="1"/>
</dbReference>
<dbReference type="InterPro" id="IPR044855">
    <property type="entry name" value="CoA-Trfase_III_dom3_sf"/>
</dbReference>
<evidence type="ECO:0000256" key="2">
    <source>
        <dbReference type="SAM" id="MobiDB-lite"/>
    </source>
</evidence>
<sequence length="809" mass="86269">MSHLHVVEIGSSPASAYCARMFADFGARVSKVEPPGGDTLRRAAPLTPAGHSAWFAFLNVGKASVMIDAGAPDAAARLAALIADCDILVDGRDIDGAQCPALDIAAAKDRNPGLIHVEASWFGKSGPYASYKATDTVVRALAGTIKLTGAVDGPPTFAPDFQAGIMAGLWAYIAASAAVVSRSIDGRGRTNTVSIFEANLAVSEYVMFEAFTHGDVMRRIGLNRFWPTFPVGIYEASEGWVGVTTVTPAQWRSFCDMLGLIELRDDPTLVIGVDRFARMEEIEATFIPKLKTRTAHEWFAEGLRRNIPIVVVPAVGELIANAEARARGAIVPIAAGEEAGFAVGSTQRLTATPPRRGGRVPALGEHVETTTVQPPRERPAAHAVSIPRLPLEGIRVVDFSMGWAGPVATRTLADLGADIIKIESCQYADWWRGVDRRPAYVAGREYEKMARFCIMNRNKRGITLDLTQPDGVRLAKALIATADLVVDNYSVEVLPKLGLGYEVLAAINPRLVVMSMSAFGSGSVHRTCRGYGSTLEQASGLPTVVGAPGQPPIMSQVAFGDAVGGLNGACAALTALIHARRTGQGQFIDLSMIECMMPFAAPWLTVHSVDGKPPTRYGTRHPDLVPHGCFRCAGADSWLVVAVSDDAMWPKLCRVLGRDDWASDGALATASGRRDREAEIEAAIAAWAAARSDVEALQALQAAGVAAGAARLPIELLRDPQLLATGFIQEVDRPFIGRHPQPSTAFREGDAPFPVRRAPPTLGQHNREVLGGLLGLTDAELARLAQTGIIGTEMLAETQINRRRDQAAG</sequence>
<dbReference type="InterPro" id="IPR003673">
    <property type="entry name" value="CoA-Trfase_fam_III"/>
</dbReference>
<dbReference type="EMBL" id="BMGG01000006">
    <property type="protein sequence ID" value="GGC72710.1"/>
    <property type="molecule type" value="Genomic_DNA"/>
</dbReference>
<proteinExistence type="predicted"/>
<gene>
    <name evidence="3" type="ORF">GCM10010994_33840</name>
</gene>